<dbReference type="OrthoDB" id="9780310at2"/>
<protein>
    <submittedName>
        <fullName evidence="1">DUF72 domain-containing protein</fullName>
    </submittedName>
</protein>
<dbReference type="PANTHER" id="PTHR30348:SF9">
    <property type="entry name" value="UPF0759 PROTEIN YECE"/>
    <property type="match status" value="1"/>
</dbReference>
<reference evidence="1 2" key="1">
    <citation type="submission" date="2019-05" db="EMBL/GenBank/DDBJ databases">
        <title>Polaribacter aestuariivivens sp. nov., isolated from a tidal flat.</title>
        <authorList>
            <person name="Yoon J.-H."/>
        </authorList>
    </citation>
    <scope>NUCLEOTIDE SEQUENCE [LARGE SCALE GENOMIC DNA]</scope>
    <source>
        <strain evidence="1 2">DBTF-3</strain>
    </source>
</reference>
<name>A0A5S3N792_9FLAO</name>
<comment type="caution">
    <text evidence="1">The sequence shown here is derived from an EMBL/GenBank/DDBJ whole genome shotgun (WGS) entry which is preliminary data.</text>
</comment>
<sequence length="300" mass="35202">MKFGKVDNPENIDFILPETHSDTFRVLQNSEKQNKPSVYVGCAKWNRADLKGFYPRGTKDELEYYSSQFNSIELNATFYRNFPAQQFEKWYSKTPNDFKFFPKLGQEISHWKRLNGVAQVTNSYIDNFSNLQEKLGTIFLQLHANFGPKNFTLLQNFVESWPKNLPLAVEVRHKDWFADKEIANDFYQLLEENNIANVLVDTAGRRDMIHMRLTNNEAFIRYVGANHKTDYNRLNDWVDKLKEWIDAGLQNIHFFIHQNIEEASPLLAAHFIEKLNTEFHLDLKIPNKKTTDKNGQTSLL</sequence>
<evidence type="ECO:0000313" key="2">
    <source>
        <dbReference type="Proteomes" id="UP000307140"/>
    </source>
</evidence>
<proteinExistence type="predicted"/>
<organism evidence="1 2">
    <name type="scientific">Polaribacter aestuariivivens</name>
    <dbReference type="NCBI Taxonomy" id="2304626"/>
    <lineage>
        <taxon>Bacteria</taxon>
        <taxon>Pseudomonadati</taxon>
        <taxon>Bacteroidota</taxon>
        <taxon>Flavobacteriia</taxon>
        <taxon>Flavobacteriales</taxon>
        <taxon>Flavobacteriaceae</taxon>
    </lineage>
</organism>
<accession>A0A5S3N792</accession>
<dbReference type="Pfam" id="PF01904">
    <property type="entry name" value="DUF72"/>
    <property type="match status" value="1"/>
</dbReference>
<dbReference type="RefSeq" id="WP_138534911.1">
    <property type="nucleotide sequence ID" value="NZ_VANR01000002.1"/>
</dbReference>
<dbReference type="Proteomes" id="UP000307140">
    <property type="component" value="Unassembled WGS sequence"/>
</dbReference>
<dbReference type="AlphaFoldDB" id="A0A5S3N792"/>
<keyword evidence="2" id="KW-1185">Reference proteome</keyword>
<dbReference type="PANTHER" id="PTHR30348">
    <property type="entry name" value="UNCHARACTERIZED PROTEIN YECE"/>
    <property type="match status" value="1"/>
</dbReference>
<evidence type="ECO:0000313" key="1">
    <source>
        <dbReference type="EMBL" id="TMM31181.1"/>
    </source>
</evidence>
<gene>
    <name evidence="1" type="ORF">FDT66_04225</name>
</gene>
<dbReference type="InterPro" id="IPR036520">
    <property type="entry name" value="UPF0759_sf"/>
</dbReference>
<dbReference type="Gene3D" id="3.20.20.410">
    <property type="entry name" value="Protein of unknown function UPF0759"/>
    <property type="match status" value="1"/>
</dbReference>
<dbReference type="InterPro" id="IPR002763">
    <property type="entry name" value="DUF72"/>
</dbReference>
<dbReference type="SUPFAM" id="SSF117396">
    <property type="entry name" value="TM1631-like"/>
    <property type="match status" value="1"/>
</dbReference>
<dbReference type="EMBL" id="VANR01000002">
    <property type="protein sequence ID" value="TMM31181.1"/>
    <property type="molecule type" value="Genomic_DNA"/>
</dbReference>